<dbReference type="Proteomes" id="UP001069047">
    <property type="component" value="Unassembled WGS sequence"/>
</dbReference>
<dbReference type="Proteomes" id="UP000250354">
    <property type="component" value="Chromosome"/>
</dbReference>
<keyword evidence="6" id="KW-1185">Reference proteome</keyword>
<protein>
    <submittedName>
        <fullName evidence="4">Two-component system regulatory protein YycI</fullName>
    </submittedName>
</protein>
<proteinExistence type="predicted"/>
<evidence type="ECO:0000259" key="3">
    <source>
        <dbReference type="Pfam" id="PF09648"/>
    </source>
</evidence>
<evidence type="ECO:0000313" key="7">
    <source>
        <dbReference type="Proteomes" id="UP001069047"/>
    </source>
</evidence>
<dbReference type="GO" id="GO:0016020">
    <property type="term" value="C:membrane"/>
    <property type="evidence" value="ECO:0007669"/>
    <property type="project" value="InterPro"/>
</dbReference>
<reference evidence="5 6" key="1">
    <citation type="journal article" date="2020" name="J. Bacteriol.">
        <title>Aerococcus urinae Isolated from Women with Lower Urinary Tract Symptoms: In Vitro Aggregation and Genome Analysis.</title>
        <authorList>
            <person name="Hilt E.E."/>
            <person name="Putonti C."/>
            <person name="Thomas-White K."/>
            <person name="Lewis A.L."/>
            <person name="Visick K.L."/>
            <person name="Gilbert N.M."/>
            <person name="Wolfe A.J."/>
        </authorList>
    </citation>
    <scope>NUCLEOTIDE SEQUENCE [LARGE SCALE GENOMIC DNA]</scope>
    <source>
        <strain evidence="5 6">UMB1016</strain>
    </source>
</reference>
<keyword evidence="2" id="KW-0472">Membrane</keyword>
<feature type="region of interest" description="Disordered" evidence="1">
    <location>
        <begin position="275"/>
        <end position="299"/>
    </location>
</feature>
<keyword evidence="2" id="KW-1133">Transmembrane helix</keyword>
<dbReference type="RefSeq" id="WP_070558654.1">
    <property type="nucleotide sequence ID" value="NZ_CAJHLG010000001.1"/>
</dbReference>
<gene>
    <name evidence="5" type="primary">yycI</name>
    <name evidence="5" type="ORF">DBT44_0001965</name>
    <name evidence="4" type="ORF">ODY61_01715</name>
</gene>
<reference evidence="4" key="2">
    <citation type="submission" date="2022-09" db="EMBL/GenBank/DDBJ databases">
        <title>Aerococcus urinae taxonomy study.</title>
        <authorList>
            <person name="Christensen J."/>
            <person name="Senneby E."/>
        </authorList>
    </citation>
    <scope>NUCLEOTIDE SEQUENCE</scope>
    <source>
        <strain evidence="4">LUND-41-B12</strain>
    </source>
</reference>
<organism evidence="4 7">
    <name type="scientific">Aerococcus mictus</name>
    <dbReference type="NCBI Taxonomy" id="2976810"/>
    <lineage>
        <taxon>Bacteria</taxon>
        <taxon>Bacillati</taxon>
        <taxon>Bacillota</taxon>
        <taxon>Bacilli</taxon>
        <taxon>Lactobacillales</taxon>
        <taxon>Aerococcaceae</taxon>
        <taxon>Aerococcus</taxon>
    </lineage>
</organism>
<dbReference type="EMBL" id="JAOTMY010000001">
    <property type="protein sequence ID" value="MCY3086829.1"/>
    <property type="molecule type" value="Genomic_DNA"/>
</dbReference>
<evidence type="ECO:0000313" key="5">
    <source>
        <dbReference type="EMBL" id="WWC55091.1"/>
    </source>
</evidence>
<reference evidence="5" key="3">
    <citation type="submission" date="2024-02" db="EMBL/GenBank/DDBJ databases">
        <authorList>
            <person name="Choi B."/>
        </authorList>
    </citation>
    <scope>NUCLEOTIDE SEQUENCE</scope>
    <source>
        <strain evidence="5">UMB1016</strain>
    </source>
</reference>
<accession>A0A9Q4DF78</accession>
<dbReference type="AlphaFoldDB" id="A0A1E9PPP0"/>
<keyword evidence="2" id="KW-0812">Transmembrane</keyword>
<feature type="domain" description="Regulatory protein YycH-like" evidence="3">
    <location>
        <begin position="36"/>
        <end position="268"/>
    </location>
</feature>
<dbReference type="EMBL" id="CP145132">
    <property type="protein sequence ID" value="WWC55091.1"/>
    <property type="molecule type" value="Genomic_DNA"/>
</dbReference>
<dbReference type="InterPro" id="IPR018604">
    <property type="entry name" value="YycI-like"/>
</dbReference>
<dbReference type="GeneID" id="86857706"/>
<evidence type="ECO:0000313" key="4">
    <source>
        <dbReference type="EMBL" id="MCY3086829.1"/>
    </source>
</evidence>
<dbReference type="Gene3D" id="2.40.128.690">
    <property type="entry name" value="YycH protein, domain 3-like"/>
    <property type="match status" value="1"/>
</dbReference>
<evidence type="ECO:0000313" key="6">
    <source>
        <dbReference type="Proteomes" id="UP000250354"/>
    </source>
</evidence>
<evidence type="ECO:0000256" key="2">
    <source>
        <dbReference type="SAM" id="Phobius"/>
    </source>
</evidence>
<dbReference type="Pfam" id="PF09648">
    <property type="entry name" value="YycI"/>
    <property type="match status" value="1"/>
</dbReference>
<name>A0A1E9PPP0_9LACT</name>
<sequence>MNFRQIENILIIVFLALNIFLAYILFGKSFMETTSIQSNINIQQELKNNEVTMNFSPSSDDVQLPLIAGKQSRLSTDGGDRTKEQKLEWRDSTEELYGEFKNPIKLPALTENNVENPTQLSPEALKPIEDLLASGAIEHGQEYHFLIYNRQRKIIYYGQNTYADKLAMDSSAELLFHLNDQNEIVSYELSHVHDVSPQGEERPLITQKNAIDNLYLYNEIPSKANILSANICYQQTLSVDDIIVFKPVWAIMMQLDDHTTKTTFVDAINGTIVQNAPASQPVNPTNDGDKAGSQNSQAT</sequence>
<evidence type="ECO:0000256" key="1">
    <source>
        <dbReference type="SAM" id="MobiDB-lite"/>
    </source>
</evidence>
<accession>A0A1E9PPP0</accession>
<feature type="transmembrane region" description="Helical" evidence="2">
    <location>
        <begin position="6"/>
        <end position="26"/>
    </location>
</feature>